<protein>
    <recommendedName>
        <fullName evidence="2">HEAT repeat domain-containing protein</fullName>
    </recommendedName>
</protein>
<gene>
    <name evidence="1" type="ORF">LCGC14_3107210</name>
</gene>
<sequence length="344" mass="40363">YIIEGEPDNQEWVGTNIISFPAYAGYRALRLILEMEPESIRNLNSEIWIKWIPIVLLYEFGIYGQNIVDPEKLYLNRDDSNLPLNPEIVFRNMLLQMGYPRAKKQLVATLLAQIDYVNDQTHSLTILSRIGILYDDFIGKSLQDKLEKKNLRPDIVGNILEFLLSHNYELTKDYAKNLLKNHSSQNENVKLKSIQAAKTLLIFSPQNTWEIIRTIIQDDNEWGREIIKNIANEVRFNEGMFENYFEDELADLYIWESGQYPKDSDKKLTGGPKFLQSDDFISFWRDDIINYLEIKGTSDSVMVLRKIIRHLPEIRESIAYRIIRAQEITRIKSWKPPKPQVIYD</sequence>
<name>A0A0F8WUW8_9ZZZZ</name>
<feature type="non-terminal residue" evidence="1">
    <location>
        <position position="1"/>
    </location>
</feature>
<comment type="caution">
    <text evidence="1">The sequence shown here is derived from an EMBL/GenBank/DDBJ whole genome shotgun (WGS) entry which is preliminary data.</text>
</comment>
<evidence type="ECO:0000313" key="1">
    <source>
        <dbReference type="EMBL" id="KKK52210.1"/>
    </source>
</evidence>
<dbReference type="EMBL" id="LAZR01067136">
    <property type="protein sequence ID" value="KKK52210.1"/>
    <property type="molecule type" value="Genomic_DNA"/>
</dbReference>
<reference evidence="1" key="1">
    <citation type="journal article" date="2015" name="Nature">
        <title>Complex archaea that bridge the gap between prokaryotes and eukaryotes.</title>
        <authorList>
            <person name="Spang A."/>
            <person name="Saw J.H."/>
            <person name="Jorgensen S.L."/>
            <person name="Zaremba-Niedzwiedzka K."/>
            <person name="Martijn J."/>
            <person name="Lind A.E."/>
            <person name="van Eijk R."/>
            <person name="Schleper C."/>
            <person name="Guy L."/>
            <person name="Ettema T.J."/>
        </authorList>
    </citation>
    <scope>NUCLEOTIDE SEQUENCE</scope>
</reference>
<evidence type="ECO:0008006" key="2">
    <source>
        <dbReference type="Google" id="ProtNLM"/>
    </source>
</evidence>
<proteinExistence type="predicted"/>
<feature type="non-terminal residue" evidence="1">
    <location>
        <position position="344"/>
    </location>
</feature>
<dbReference type="AlphaFoldDB" id="A0A0F8WUW8"/>
<accession>A0A0F8WUW8</accession>
<organism evidence="1">
    <name type="scientific">marine sediment metagenome</name>
    <dbReference type="NCBI Taxonomy" id="412755"/>
    <lineage>
        <taxon>unclassified sequences</taxon>
        <taxon>metagenomes</taxon>
        <taxon>ecological metagenomes</taxon>
    </lineage>
</organism>